<proteinExistence type="inferred from homology"/>
<dbReference type="GO" id="GO:0006412">
    <property type="term" value="P:translation"/>
    <property type="evidence" value="ECO:0007669"/>
    <property type="project" value="InterPro"/>
</dbReference>
<dbReference type="GO" id="GO:0019843">
    <property type="term" value="F:rRNA binding"/>
    <property type="evidence" value="ECO:0007669"/>
    <property type="project" value="UniProtKB-UniRule"/>
</dbReference>
<dbReference type="InterPro" id="IPR035566">
    <property type="entry name" value="Ribosomal_protein_bL20_C"/>
</dbReference>
<dbReference type="GO" id="GO:1990904">
    <property type="term" value="C:ribonucleoprotein complex"/>
    <property type="evidence" value="ECO:0007669"/>
    <property type="project" value="UniProtKB-KW"/>
</dbReference>
<evidence type="ECO:0000256" key="1">
    <source>
        <dbReference type="ARBA" id="ARBA00007698"/>
    </source>
</evidence>
<keyword evidence="4 8" id="KW-0689">Ribosomal protein</keyword>
<dbReference type="EMBL" id="LYXE01000009">
    <property type="protein sequence ID" value="PDW01231.1"/>
    <property type="molecule type" value="Genomic_DNA"/>
</dbReference>
<keyword evidence="11" id="KW-1185">Reference proteome</keyword>
<evidence type="ECO:0000256" key="8">
    <source>
        <dbReference type="HAMAP-Rule" id="MF_00382"/>
    </source>
</evidence>
<comment type="caution">
    <text evidence="10">The sequence shown here is derived from an EMBL/GenBank/DDBJ whole genome shotgun (WGS) entry which is preliminary data.</text>
</comment>
<sequence>MARVKRGMMTHKRHKKLLNQAKGFRGARSRHYKVAHEAVMHALAYAYRDRRRRKREFRRLWIQRINAGARLNGTTYSRLVAGMKQAGITIDRKMLADMAVRDPAAFSNVVAVAMQTATPTTQGA</sequence>
<dbReference type="OrthoDB" id="9808966at2"/>
<dbReference type="Proteomes" id="UP000220922">
    <property type="component" value="Unassembled WGS sequence"/>
</dbReference>
<dbReference type="SUPFAM" id="SSF74731">
    <property type="entry name" value="Ribosomal protein L20"/>
    <property type="match status" value="1"/>
</dbReference>
<reference evidence="10 11" key="1">
    <citation type="submission" date="2016-05" db="EMBL/GenBank/DDBJ databases">
        <authorList>
            <person name="Lavstsen T."/>
            <person name="Jespersen J.S."/>
        </authorList>
    </citation>
    <scope>NUCLEOTIDE SEQUENCE [LARGE SCALE GENOMIC DNA]</scope>
    <source>
        <strain evidence="10 11">B7-9</strain>
    </source>
</reference>
<evidence type="ECO:0000256" key="4">
    <source>
        <dbReference type="ARBA" id="ARBA00022980"/>
    </source>
</evidence>
<keyword evidence="3 8" id="KW-0694">RNA-binding</keyword>
<keyword evidence="2 8" id="KW-0699">rRNA-binding</keyword>
<evidence type="ECO:0000256" key="2">
    <source>
        <dbReference type="ARBA" id="ARBA00022730"/>
    </source>
</evidence>
<dbReference type="GO" id="GO:0005840">
    <property type="term" value="C:ribosome"/>
    <property type="evidence" value="ECO:0007669"/>
    <property type="project" value="UniProtKB-KW"/>
</dbReference>
<evidence type="ECO:0000313" key="11">
    <source>
        <dbReference type="Proteomes" id="UP000220922"/>
    </source>
</evidence>
<evidence type="ECO:0000256" key="7">
    <source>
        <dbReference type="ARBA" id="ARBA00035172"/>
    </source>
</evidence>
<dbReference type="PRINTS" id="PR00062">
    <property type="entry name" value="RIBOSOMALL20"/>
</dbReference>
<comment type="similarity">
    <text evidence="1 8 9">Belongs to the bacterial ribosomal protein bL20 family.</text>
</comment>
<name>A0A2H3KRJ0_9CHLR</name>
<dbReference type="InterPro" id="IPR049946">
    <property type="entry name" value="RIBOSOMAL_L20_CS"/>
</dbReference>
<dbReference type="PANTHER" id="PTHR10986">
    <property type="entry name" value="39S RIBOSOMAL PROTEIN L20"/>
    <property type="match status" value="1"/>
</dbReference>
<dbReference type="RefSeq" id="WP_097650377.1">
    <property type="nucleotide sequence ID" value="NZ_LYXE01000009.1"/>
</dbReference>
<dbReference type="Gene3D" id="6.10.160.10">
    <property type="match status" value="1"/>
</dbReference>
<dbReference type="AlphaFoldDB" id="A0A2H3KRJ0"/>
<dbReference type="HAMAP" id="MF_00382">
    <property type="entry name" value="Ribosomal_bL20"/>
    <property type="match status" value="1"/>
</dbReference>
<dbReference type="GO" id="GO:0000027">
    <property type="term" value="P:ribosomal large subunit assembly"/>
    <property type="evidence" value="ECO:0007669"/>
    <property type="project" value="UniProtKB-UniRule"/>
</dbReference>
<gene>
    <name evidence="8" type="primary">rplT</name>
    <name evidence="10" type="ORF">A9Q02_07275</name>
</gene>
<evidence type="ECO:0000256" key="5">
    <source>
        <dbReference type="ARBA" id="ARBA00023274"/>
    </source>
</evidence>
<evidence type="ECO:0000256" key="6">
    <source>
        <dbReference type="ARBA" id="ARBA00024775"/>
    </source>
</evidence>
<dbReference type="Gene3D" id="1.10.1900.20">
    <property type="entry name" value="Ribosomal protein L20"/>
    <property type="match status" value="1"/>
</dbReference>
<evidence type="ECO:0000313" key="10">
    <source>
        <dbReference type="EMBL" id="PDW01231.1"/>
    </source>
</evidence>
<keyword evidence="5 8" id="KW-0687">Ribonucleoprotein</keyword>
<dbReference type="FunFam" id="1.10.1900.20:FF:000001">
    <property type="entry name" value="50S ribosomal protein L20"/>
    <property type="match status" value="1"/>
</dbReference>
<dbReference type="CDD" id="cd07026">
    <property type="entry name" value="Ribosomal_L20"/>
    <property type="match status" value="1"/>
</dbReference>
<dbReference type="NCBIfam" id="TIGR01032">
    <property type="entry name" value="rplT_bact"/>
    <property type="match status" value="1"/>
</dbReference>
<dbReference type="GO" id="GO:0003735">
    <property type="term" value="F:structural constituent of ribosome"/>
    <property type="evidence" value="ECO:0007669"/>
    <property type="project" value="InterPro"/>
</dbReference>
<dbReference type="Pfam" id="PF00453">
    <property type="entry name" value="Ribosomal_L20"/>
    <property type="match status" value="1"/>
</dbReference>
<dbReference type="PROSITE" id="PS00937">
    <property type="entry name" value="RIBOSOMAL_L20"/>
    <property type="match status" value="1"/>
</dbReference>
<evidence type="ECO:0000256" key="3">
    <source>
        <dbReference type="ARBA" id="ARBA00022884"/>
    </source>
</evidence>
<protein>
    <recommendedName>
        <fullName evidence="7 8">Large ribosomal subunit protein bL20</fullName>
    </recommendedName>
</protein>
<evidence type="ECO:0000256" key="9">
    <source>
        <dbReference type="RuleBase" id="RU000560"/>
    </source>
</evidence>
<organism evidence="10 11">
    <name type="scientific">Candidatus Chloroploca asiatica</name>
    <dbReference type="NCBI Taxonomy" id="1506545"/>
    <lineage>
        <taxon>Bacteria</taxon>
        <taxon>Bacillati</taxon>
        <taxon>Chloroflexota</taxon>
        <taxon>Chloroflexia</taxon>
        <taxon>Chloroflexales</taxon>
        <taxon>Chloroflexineae</taxon>
        <taxon>Oscillochloridaceae</taxon>
        <taxon>Candidatus Chloroploca</taxon>
    </lineage>
</organism>
<accession>A0A2H3KRJ0</accession>
<comment type="function">
    <text evidence="6 8 9">Binds directly to 23S ribosomal RNA and is necessary for the in vitro assembly process of the 50S ribosomal subunit. It is not involved in the protein synthesizing functions of that subunit.</text>
</comment>
<dbReference type="InterPro" id="IPR005813">
    <property type="entry name" value="Ribosomal_bL20"/>
</dbReference>